<sequence>MKQVNSLIRCILDFYNLQRMENPVVLERMKEGNSEEWVMDRLERAIFNDCDKEAKATHSRYAIWGEDIRSLTLKARNEMIQGNCERAGKLLNIVINSMGAFIDAQVMLSNKPENISFIEPAEILESYIEALKSNNFKESAEIDSVVKRMEELIKDKPLFYGIED</sequence>
<dbReference type="OrthoDB" id="2082310at2"/>
<dbReference type="KEGG" id="tfr:BR63_16620"/>
<protein>
    <submittedName>
        <fullName evidence="1">Uncharacterized protein</fullName>
    </submittedName>
</protein>
<dbReference type="AlphaFoldDB" id="A0A7G6E6P8"/>
<dbReference type="EMBL" id="CP045798">
    <property type="protein sequence ID" value="QNB47752.1"/>
    <property type="molecule type" value="Genomic_DNA"/>
</dbReference>
<dbReference type="RefSeq" id="WP_034421008.1">
    <property type="nucleotide sequence ID" value="NZ_CP045798.1"/>
</dbReference>
<accession>A0A7G6E6P8</accession>
<gene>
    <name evidence="1" type="ORF">BR63_16620</name>
</gene>
<dbReference type="Proteomes" id="UP000515847">
    <property type="component" value="Chromosome"/>
</dbReference>
<keyword evidence="2" id="KW-1185">Reference proteome</keyword>
<evidence type="ECO:0000313" key="2">
    <source>
        <dbReference type="Proteomes" id="UP000515847"/>
    </source>
</evidence>
<organism evidence="1 2">
    <name type="scientific">Thermanaerosceptrum fracticalcis</name>
    <dbReference type="NCBI Taxonomy" id="1712410"/>
    <lineage>
        <taxon>Bacteria</taxon>
        <taxon>Bacillati</taxon>
        <taxon>Bacillota</taxon>
        <taxon>Clostridia</taxon>
        <taxon>Eubacteriales</taxon>
        <taxon>Peptococcaceae</taxon>
        <taxon>Thermanaerosceptrum</taxon>
    </lineage>
</organism>
<proteinExistence type="predicted"/>
<reference evidence="1 2" key="1">
    <citation type="journal article" date="2019" name="Front. Microbiol.">
        <title>Thermoanaerosceptrum fracticalcis gen. nov. sp. nov., a Novel Fumarate-Fermenting Microorganism From a Deep Fractured Carbonate Aquifer of the US Great Basin.</title>
        <authorList>
            <person name="Hamilton-Brehm S.D."/>
            <person name="Stewart L.E."/>
            <person name="Zavarin M."/>
            <person name="Caldwell M."/>
            <person name="Lawson P.A."/>
            <person name="Onstott T.C."/>
            <person name="Grzymski J."/>
            <person name="Neveux I."/>
            <person name="Lollar B.S."/>
            <person name="Russell C.E."/>
            <person name="Moser D.P."/>
        </authorList>
    </citation>
    <scope>NUCLEOTIDE SEQUENCE [LARGE SCALE GENOMIC DNA]</scope>
    <source>
        <strain evidence="1 2">DRI-13</strain>
    </source>
</reference>
<evidence type="ECO:0000313" key="1">
    <source>
        <dbReference type="EMBL" id="QNB47752.1"/>
    </source>
</evidence>
<name>A0A7G6E6P8_THEFR</name>